<comment type="catalytic activity">
    <reaction evidence="7 8">
        <text>L-histidinol phosphate + H2O = L-histidinol + phosphate</text>
        <dbReference type="Rhea" id="RHEA:14465"/>
        <dbReference type="ChEBI" id="CHEBI:15377"/>
        <dbReference type="ChEBI" id="CHEBI:43474"/>
        <dbReference type="ChEBI" id="CHEBI:57699"/>
        <dbReference type="ChEBI" id="CHEBI:57980"/>
        <dbReference type="EC" id="3.1.3.15"/>
    </reaction>
</comment>
<evidence type="ECO:0000259" key="9">
    <source>
        <dbReference type="Pfam" id="PF02811"/>
    </source>
</evidence>
<gene>
    <name evidence="10" type="ORF">SAMN05660826_00854</name>
</gene>
<evidence type="ECO:0000256" key="1">
    <source>
        <dbReference type="ARBA" id="ARBA00004970"/>
    </source>
</evidence>
<dbReference type="EC" id="3.1.3.15" evidence="3 8"/>
<dbReference type="GO" id="GO:0005737">
    <property type="term" value="C:cytoplasm"/>
    <property type="evidence" value="ECO:0007669"/>
    <property type="project" value="TreeGrafter"/>
</dbReference>
<evidence type="ECO:0000256" key="5">
    <source>
        <dbReference type="ARBA" id="ARBA00022801"/>
    </source>
</evidence>
<feature type="domain" description="PHP" evidence="9">
    <location>
        <begin position="6"/>
        <end position="203"/>
    </location>
</feature>
<dbReference type="Gene3D" id="3.20.20.140">
    <property type="entry name" value="Metal-dependent hydrolases"/>
    <property type="match status" value="1"/>
</dbReference>
<evidence type="ECO:0000256" key="3">
    <source>
        <dbReference type="ARBA" id="ARBA00013085"/>
    </source>
</evidence>
<evidence type="ECO:0000256" key="8">
    <source>
        <dbReference type="RuleBase" id="RU366003"/>
    </source>
</evidence>
<evidence type="ECO:0000256" key="6">
    <source>
        <dbReference type="ARBA" id="ARBA00023102"/>
    </source>
</evidence>
<dbReference type="Proteomes" id="UP000184375">
    <property type="component" value="Unassembled WGS sequence"/>
</dbReference>
<proteinExistence type="inferred from homology"/>
<evidence type="ECO:0000256" key="7">
    <source>
        <dbReference type="ARBA" id="ARBA00049158"/>
    </source>
</evidence>
<dbReference type="NCBIfam" id="TIGR01856">
    <property type="entry name" value="hisJ_fam"/>
    <property type="match status" value="1"/>
</dbReference>
<dbReference type="Pfam" id="PF02811">
    <property type="entry name" value="PHP"/>
    <property type="match status" value="1"/>
</dbReference>
<dbReference type="NCBIfam" id="NF005596">
    <property type="entry name" value="PRK07328.1"/>
    <property type="match status" value="1"/>
</dbReference>
<dbReference type="InterPro" id="IPR010140">
    <property type="entry name" value="Histidinol_P_phosphatase_HisJ"/>
</dbReference>
<reference evidence="11" key="1">
    <citation type="submission" date="2016-11" db="EMBL/GenBank/DDBJ databases">
        <authorList>
            <person name="Varghese N."/>
            <person name="Submissions S."/>
        </authorList>
    </citation>
    <scope>NUCLEOTIDE SEQUENCE [LARGE SCALE GENOMIC DNA]</scope>
    <source>
        <strain evidence="11">DSM 18802</strain>
    </source>
</reference>
<dbReference type="PANTHER" id="PTHR21039">
    <property type="entry name" value="HISTIDINOL PHOSPHATASE-RELATED"/>
    <property type="match status" value="1"/>
</dbReference>
<dbReference type="SUPFAM" id="SSF89550">
    <property type="entry name" value="PHP domain-like"/>
    <property type="match status" value="1"/>
</dbReference>
<organism evidence="10 11">
    <name type="scientific">Caldanaerovirga acetigignens</name>
    <dbReference type="NCBI Taxonomy" id="447595"/>
    <lineage>
        <taxon>Bacteria</taxon>
        <taxon>Bacillati</taxon>
        <taxon>Bacillota</taxon>
        <taxon>Clostridia</taxon>
        <taxon>Thermosediminibacterales</taxon>
        <taxon>Thermosediminibacteraceae</taxon>
        <taxon>Caldanaerovirga</taxon>
    </lineage>
</organism>
<keyword evidence="5 8" id="KW-0378">Hydrolase</keyword>
<sequence length="274" mass="32358">MTVLGDYHVHLEQGPYTIEWVKKFLEEGKKRSVKEIGFSEHCYRFYQAKHLWRSDGPRGRWHEERATEDVEEYIKLLEDAKKQGFPVKLGVEVDYIPEWEDEIKYFVSFYPFDYVIGAVHWLGDFGFDNPDFMREWESRDIYKTYIEYFEVLTSAVSSGIFDIIAHIDVIKVFGHKTEEDLSPVYEKVAKAMKTAKVCAEVSTAGLRKPVGEIYPTPDIMLQLKKHEIPIIVNSDAHRPEDVGRDFDKALEYVRSFGFKNLCYFEKRKRFFYKI</sequence>
<dbReference type="InterPro" id="IPR016195">
    <property type="entry name" value="Pol/histidinol_Pase-like"/>
</dbReference>
<dbReference type="GO" id="GO:0000105">
    <property type="term" value="P:L-histidine biosynthetic process"/>
    <property type="evidence" value="ECO:0007669"/>
    <property type="project" value="UniProtKB-UniRule"/>
</dbReference>
<dbReference type="RefSeq" id="WP_073255156.1">
    <property type="nucleotide sequence ID" value="NZ_FRCR01000004.1"/>
</dbReference>
<evidence type="ECO:0000313" key="11">
    <source>
        <dbReference type="Proteomes" id="UP000184375"/>
    </source>
</evidence>
<keyword evidence="4 8" id="KW-0028">Amino-acid biosynthesis</keyword>
<dbReference type="GO" id="GO:0004401">
    <property type="term" value="F:histidinol-phosphatase activity"/>
    <property type="evidence" value="ECO:0007669"/>
    <property type="project" value="UniProtKB-UniRule"/>
</dbReference>
<dbReference type="Pfam" id="PF13263">
    <property type="entry name" value="PHP_C"/>
    <property type="match status" value="1"/>
</dbReference>
<dbReference type="UniPathway" id="UPA00031">
    <property type="reaction ID" value="UER00013"/>
</dbReference>
<name>A0A1M7I615_9FIRM</name>
<comment type="pathway">
    <text evidence="1 8">Amino-acid biosynthesis; L-histidine biosynthesis; L-histidine from 5-phospho-alpha-D-ribose 1-diphosphate: step 8/9.</text>
</comment>
<accession>A0A1M7I615</accession>
<dbReference type="OrthoDB" id="9775255at2"/>
<dbReference type="STRING" id="447595.SAMN05660826_00854"/>
<protein>
    <recommendedName>
        <fullName evidence="3 8">Histidinol-phosphatase</fullName>
        <shortName evidence="8">HolPase</shortName>
        <ecNumber evidence="3 8">3.1.3.15</ecNumber>
    </recommendedName>
</protein>
<dbReference type="CDD" id="cd12110">
    <property type="entry name" value="PHP_HisPPase_Hisj_like"/>
    <property type="match status" value="1"/>
</dbReference>
<keyword evidence="11" id="KW-1185">Reference proteome</keyword>
<evidence type="ECO:0000313" key="10">
    <source>
        <dbReference type="EMBL" id="SHM36160.1"/>
    </source>
</evidence>
<comment type="similarity">
    <text evidence="2 8">Belongs to the PHP hydrolase family. HisK subfamily.</text>
</comment>
<dbReference type="EMBL" id="FRCR01000004">
    <property type="protein sequence ID" value="SHM36160.1"/>
    <property type="molecule type" value="Genomic_DNA"/>
</dbReference>
<evidence type="ECO:0000256" key="4">
    <source>
        <dbReference type="ARBA" id="ARBA00022605"/>
    </source>
</evidence>
<dbReference type="AlphaFoldDB" id="A0A1M7I615"/>
<dbReference type="PANTHER" id="PTHR21039:SF0">
    <property type="entry name" value="HISTIDINOL-PHOSPHATASE"/>
    <property type="match status" value="1"/>
</dbReference>
<keyword evidence="6 8" id="KW-0368">Histidine biosynthesis</keyword>
<evidence type="ECO:0000256" key="2">
    <source>
        <dbReference type="ARBA" id="ARBA00009152"/>
    </source>
</evidence>
<dbReference type="InterPro" id="IPR004013">
    <property type="entry name" value="PHP_dom"/>
</dbReference>